<reference evidence="1 2" key="1">
    <citation type="submission" date="2024-09" db="EMBL/GenBank/DDBJ databases">
        <title>Chromosome-scale assembly of Riccia fluitans.</title>
        <authorList>
            <person name="Paukszto L."/>
            <person name="Sawicki J."/>
            <person name="Karawczyk K."/>
            <person name="Piernik-Szablinska J."/>
            <person name="Szczecinska M."/>
            <person name="Mazdziarz M."/>
        </authorList>
    </citation>
    <scope>NUCLEOTIDE SEQUENCE [LARGE SCALE GENOMIC DNA]</scope>
    <source>
        <strain evidence="1">Rf_01</strain>
        <tissue evidence="1">Aerial parts of the thallus</tissue>
    </source>
</reference>
<gene>
    <name evidence="1" type="ORF">R1flu_022358</name>
</gene>
<sequence length="80" mass="9366">MTAKEFFVFDSPAWHIWMSRVAKFFILAVVRDERYCLTCLFGGGFLLRYERKALSLRIPLKEILRKVIISGGMFLSMSRT</sequence>
<protein>
    <submittedName>
        <fullName evidence="1">Uncharacterized protein</fullName>
    </submittedName>
</protein>
<evidence type="ECO:0000313" key="1">
    <source>
        <dbReference type="EMBL" id="KAL2654230.1"/>
    </source>
</evidence>
<evidence type="ECO:0000313" key="2">
    <source>
        <dbReference type="Proteomes" id="UP001605036"/>
    </source>
</evidence>
<dbReference type="Proteomes" id="UP001605036">
    <property type="component" value="Unassembled WGS sequence"/>
</dbReference>
<dbReference type="EMBL" id="JBHFFA010000001">
    <property type="protein sequence ID" value="KAL2654230.1"/>
    <property type="molecule type" value="Genomic_DNA"/>
</dbReference>
<keyword evidence="2" id="KW-1185">Reference proteome</keyword>
<proteinExistence type="predicted"/>
<name>A0ABD1ZSW3_9MARC</name>
<dbReference type="AlphaFoldDB" id="A0ABD1ZSW3"/>
<accession>A0ABD1ZSW3</accession>
<comment type="caution">
    <text evidence="1">The sequence shown here is derived from an EMBL/GenBank/DDBJ whole genome shotgun (WGS) entry which is preliminary data.</text>
</comment>
<organism evidence="1 2">
    <name type="scientific">Riccia fluitans</name>
    <dbReference type="NCBI Taxonomy" id="41844"/>
    <lineage>
        <taxon>Eukaryota</taxon>
        <taxon>Viridiplantae</taxon>
        <taxon>Streptophyta</taxon>
        <taxon>Embryophyta</taxon>
        <taxon>Marchantiophyta</taxon>
        <taxon>Marchantiopsida</taxon>
        <taxon>Marchantiidae</taxon>
        <taxon>Marchantiales</taxon>
        <taxon>Ricciaceae</taxon>
        <taxon>Riccia</taxon>
    </lineage>
</organism>